<reference evidence="7 8" key="1">
    <citation type="journal article" date="2024" name="Nat. Commun.">
        <title>Phylogenomics reveals the evolutionary origins of lichenization in chlorophyte algae.</title>
        <authorList>
            <person name="Puginier C."/>
            <person name="Libourel C."/>
            <person name="Otte J."/>
            <person name="Skaloud P."/>
            <person name="Haon M."/>
            <person name="Grisel S."/>
            <person name="Petersen M."/>
            <person name="Berrin J.G."/>
            <person name="Delaux P.M."/>
            <person name="Dal Grande F."/>
            <person name="Keller J."/>
        </authorList>
    </citation>
    <scope>NUCLEOTIDE SEQUENCE [LARGE SCALE GENOMIC DNA]</scope>
    <source>
        <strain evidence="7 8">SAG 2036</strain>
    </source>
</reference>
<feature type="region of interest" description="Disordered" evidence="5">
    <location>
        <begin position="135"/>
        <end position="156"/>
    </location>
</feature>
<dbReference type="PANTHER" id="PTHR14154">
    <property type="entry name" value="UPF0041 BRAIN PROTEIN 44-RELATED"/>
    <property type="match status" value="1"/>
</dbReference>
<evidence type="ECO:0000256" key="4">
    <source>
        <dbReference type="ARBA" id="ARBA00023136"/>
    </source>
</evidence>
<evidence type="ECO:0000256" key="1">
    <source>
        <dbReference type="ARBA" id="ARBA00004141"/>
    </source>
</evidence>
<organism evidence="7 8">
    <name type="scientific">Symbiochloris irregularis</name>
    <dbReference type="NCBI Taxonomy" id="706552"/>
    <lineage>
        <taxon>Eukaryota</taxon>
        <taxon>Viridiplantae</taxon>
        <taxon>Chlorophyta</taxon>
        <taxon>core chlorophytes</taxon>
        <taxon>Trebouxiophyceae</taxon>
        <taxon>Trebouxiales</taxon>
        <taxon>Trebouxiaceae</taxon>
        <taxon>Symbiochloris</taxon>
    </lineage>
</organism>
<dbReference type="SUPFAM" id="SSF103511">
    <property type="entry name" value="Chlorophyll a-b binding protein"/>
    <property type="match status" value="2"/>
</dbReference>
<dbReference type="AlphaFoldDB" id="A0AAW1NZU6"/>
<dbReference type="EMBL" id="JALJOQ010000082">
    <property type="protein sequence ID" value="KAK9800345.1"/>
    <property type="molecule type" value="Genomic_DNA"/>
</dbReference>
<feature type="region of interest" description="Disordered" evidence="5">
    <location>
        <begin position="39"/>
        <end position="64"/>
    </location>
</feature>
<feature type="transmembrane region" description="Helical" evidence="6">
    <location>
        <begin position="225"/>
        <end position="245"/>
    </location>
</feature>
<keyword evidence="2 6" id="KW-0812">Transmembrane</keyword>
<feature type="region of interest" description="Disordered" evidence="5">
    <location>
        <begin position="1"/>
        <end position="27"/>
    </location>
</feature>
<comment type="subcellular location">
    <subcellularLocation>
        <location evidence="1">Membrane</location>
        <topology evidence="1">Multi-pass membrane protein</topology>
    </subcellularLocation>
</comment>
<evidence type="ECO:0000313" key="7">
    <source>
        <dbReference type="EMBL" id="KAK9800345.1"/>
    </source>
</evidence>
<dbReference type="GO" id="GO:0016020">
    <property type="term" value="C:membrane"/>
    <property type="evidence" value="ECO:0007669"/>
    <property type="project" value="UniProtKB-SubCell"/>
</dbReference>
<comment type="caution">
    <text evidence="7">The sequence shown here is derived from an EMBL/GenBank/DDBJ whole genome shotgun (WGS) entry which is preliminary data.</text>
</comment>
<keyword evidence="3 6" id="KW-1133">Transmembrane helix</keyword>
<proteinExistence type="predicted"/>
<keyword evidence="4 6" id="KW-0472">Membrane</keyword>
<feature type="compositionally biased region" description="Polar residues" evidence="5">
    <location>
        <begin position="39"/>
        <end position="52"/>
    </location>
</feature>
<dbReference type="Proteomes" id="UP001465755">
    <property type="component" value="Unassembled WGS sequence"/>
</dbReference>
<evidence type="ECO:0000256" key="2">
    <source>
        <dbReference type="ARBA" id="ARBA00022692"/>
    </source>
</evidence>
<keyword evidence="8" id="KW-1185">Reference proteome</keyword>
<evidence type="ECO:0000256" key="5">
    <source>
        <dbReference type="SAM" id="MobiDB-lite"/>
    </source>
</evidence>
<dbReference type="Gene3D" id="1.10.3460.10">
    <property type="entry name" value="Chlorophyll a/b binding protein domain"/>
    <property type="match status" value="1"/>
</dbReference>
<accession>A0AAW1NZU6</accession>
<protein>
    <submittedName>
        <fullName evidence="7">Uncharacterized protein</fullName>
    </submittedName>
</protein>
<evidence type="ECO:0000256" key="3">
    <source>
        <dbReference type="ARBA" id="ARBA00022989"/>
    </source>
</evidence>
<evidence type="ECO:0000313" key="8">
    <source>
        <dbReference type="Proteomes" id="UP001465755"/>
    </source>
</evidence>
<evidence type="ECO:0000256" key="6">
    <source>
        <dbReference type="SAM" id="Phobius"/>
    </source>
</evidence>
<gene>
    <name evidence="7" type="ORF">WJX73_006848</name>
</gene>
<name>A0AAW1NZU6_9CHLO</name>
<sequence>MPQLSSAFVQGRQLAPAGPSARPSLPTRHQTVIRNIFGNKQKQPSITKSTTGKKAPKGFETQSPASAFTRKREIIAGRAAMSGFISALIGEWLTGKGALGQLQLETKLPPNVIDLLTLGLVGFNFLTALGPGSPTFSESNQRDVKKRGAGPVQNPSGVSLTQNPKRFFGIDESGFGFTKKNELFVGRVAMLGFASELVGEKLSGGKGPLGQLGFPVQGQAAGYEVVALGIWVGFFLVAAVGYGNFGQQEGGDDVF</sequence>